<name>A0ACC1XKM6_MELAZ</name>
<evidence type="ECO:0000313" key="2">
    <source>
        <dbReference type="Proteomes" id="UP001164539"/>
    </source>
</evidence>
<accession>A0ACC1XKM6</accession>
<protein>
    <submittedName>
        <fullName evidence="1">Receptor-like protein kinase</fullName>
    </submittedName>
</protein>
<dbReference type="EMBL" id="CM051402">
    <property type="protein sequence ID" value="KAJ4711691.1"/>
    <property type="molecule type" value="Genomic_DNA"/>
</dbReference>
<proteinExistence type="predicted"/>
<gene>
    <name evidence="1" type="ORF">OWV82_017669</name>
</gene>
<comment type="caution">
    <text evidence="1">The sequence shown here is derived from an EMBL/GenBank/DDBJ whole genome shotgun (WGS) entry which is preliminary data.</text>
</comment>
<organism evidence="1 2">
    <name type="scientific">Melia azedarach</name>
    <name type="common">Chinaberry tree</name>
    <dbReference type="NCBI Taxonomy" id="155640"/>
    <lineage>
        <taxon>Eukaryota</taxon>
        <taxon>Viridiplantae</taxon>
        <taxon>Streptophyta</taxon>
        <taxon>Embryophyta</taxon>
        <taxon>Tracheophyta</taxon>
        <taxon>Spermatophyta</taxon>
        <taxon>Magnoliopsida</taxon>
        <taxon>eudicotyledons</taxon>
        <taxon>Gunneridae</taxon>
        <taxon>Pentapetalae</taxon>
        <taxon>rosids</taxon>
        <taxon>malvids</taxon>
        <taxon>Sapindales</taxon>
        <taxon>Meliaceae</taxon>
        <taxon>Melia</taxon>
    </lineage>
</organism>
<keyword evidence="2" id="KW-1185">Reference proteome</keyword>
<dbReference type="Proteomes" id="UP001164539">
    <property type="component" value="Chromosome 9"/>
</dbReference>
<reference evidence="1 2" key="1">
    <citation type="journal article" date="2023" name="Science">
        <title>Complex scaffold remodeling in plant triterpene biosynthesis.</title>
        <authorList>
            <person name="De La Pena R."/>
            <person name="Hodgson H."/>
            <person name="Liu J.C."/>
            <person name="Stephenson M.J."/>
            <person name="Martin A.C."/>
            <person name="Owen C."/>
            <person name="Harkess A."/>
            <person name="Leebens-Mack J."/>
            <person name="Jimenez L.E."/>
            <person name="Osbourn A."/>
            <person name="Sattely E.S."/>
        </authorList>
    </citation>
    <scope>NUCLEOTIDE SEQUENCE [LARGE SCALE GENOMIC DNA]</scope>
    <source>
        <strain evidence="2">cv. JPN11</strain>
        <tissue evidence="1">Leaf</tissue>
    </source>
</reference>
<sequence>MKIIVGRRNILCSMEEEAQEWIEQLVKVPKVDVSKLFEKKDQLTMVLVLRLLLGSSVLLNILLLSAIFLDFYLSYHKSFCGQVQGCCYTWEATHAKNSKKQLKASSKYWVGKGAFGTVYKGVLASDRKRFVAIKKLDKIEQEGEKEFKTEVNVIGQTHHTNLVRLVGFCDEGDRRLQVYEYLSKWVFGNFLFGITRPDWNQRVQIAFGIARGLIYLHEECST</sequence>
<evidence type="ECO:0000313" key="1">
    <source>
        <dbReference type="EMBL" id="KAJ4711691.1"/>
    </source>
</evidence>